<dbReference type="eggNOG" id="arCOG00500">
    <property type="taxonomic scope" value="Archaea"/>
</dbReference>
<keyword evidence="3" id="KW-1185">Reference proteome</keyword>
<dbReference type="RefSeq" id="WP_013336520.1">
    <property type="nucleotide sequence ID" value="NC_014537.1"/>
</dbReference>
<dbReference type="PANTHER" id="PTHR46018:SF2">
    <property type="entry name" value="ZINC PHOSPHODIESTERASE ELAC PROTEIN 1"/>
    <property type="match status" value="1"/>
</dbReference>
<dbReference type="GO" id="GO:0042781">
    <property type="term" value="F:3'-tRNA processing endoribonuclease activity"/>
    <property type="evidence" value="ECO:0007669"/>
    <property type="project" value="TreeGrafter"/>
</dbReference>
<dbReference type="KEGG" id="vdi:Vdis_1409"/>
<evidence type="ECO:0000313" key="3">
    <source>
        <dbReference type="Proteomes" id="UP000006681"/>
    </source>
</evidence>
<dbReference type="EMBL" id="CP002100">
    <property type="protein sequence ID" value="ADN50795.1"/>
    <property type="molecule type" value="Genomic_DNA"/>
</dbReference>
<reference evidence="3" key="2">
    <citation type="journal article" date="2010" name="Stand. Genomic Sci.">
        <title>Complete genome sequence of Vulcanisaeta distributa type strain (IC-017T).</title>
        <authorList>
            <person name="Mavromatis K."/>
            <person name="Sikorski J."/>
            <person name="Pabst E."/>
            <person name="Teshima H."/>
            <person name="Lapidus A."/>
            <person name="Lucas S."/>
            <person name="Nolan M."/>
            <person name="Glavina Del Rio T."/>
            <person name="Cheng J."/>
            <person name="Bruce D."/>
            <person name="Goodwin L."/>
            <person name="Pitluck S."/>
            <person name="Liolios K."/>
            <person name="Ivanova N."/>
            <person name="Mikhailova N."/>
            <person name="Pati A."/>
            <person name="Chen A."/>
            <person name="Palaniappan K."/>
            <person name="Land M."/>
            <person name="Hauser L."/>
            <person name="Chang Y."/>
            <person name="Jeffries C."/>
            <person name="Rohde M."/>
            <person name="Spring S."/>
            <person name="Goker M."/>
            <person name="Wirth R."/>
            <person name="Woyke T."/>
            <person name="Bristow J."/>
            <person name="Eisen J."/>
            <person name="Markowitz V."/>
            <person name="Hugenholtz P."/>
            <person name="Klenk H."/>
            <person name="Kyrpides N."/>
        </authorList>
    </citation>
    <scope>NUCLEOTIDE SEQUENCE [LARGE SCALE GENOMIC DNA]</scope>
    <source>
        <strain evidence="3">DSM 14429 / JCM 11212 / NBRC 100878 / IC-017</strain>
    </source>
</reference>
<protein>
    <submittedName>
        <fullName evidence="2">Beta-lactamase domain-containing protein</fullName>
    </submittedName>
</protein>
<dbReference type="PANTHER" id="PTHR46018">
    <property type="entry name" value="ZINC PHOSPHODIESTERASE ELAC PROTEIN 1"/>
    <property type="match status" value="1"/>
</dbReference>
<dbReference type="SUPFAM" id="SSF56281">
    <property type="entry name" value="Metallo-hydrolase/oxidoreductase"/>
    <property type="match status" value="1"/>
</dbReference>
<dbReference type="HOGENOM" id="CLU_031317_3_2_2"/>
<reference evidence="2 3" key="1">
    <citation type="journal article" date="2010" name="Stand. Genomic Sci.">
        <title>Complete genome sequence of Vulcanisaeta distributa type strain (IC-017).</title>
        <authorList>
            <person name="Mavromatis K."/>
            <person name="Sikorski J."/>
            <person name="Pabst E."/>
            <person name="Teshima H."/>
            <person name="Lapidus A."/>
            <person name="Lucas S."/>
            <person name="Nolan M."/>
            <person name="Glavina Del Rio T."/>
            <person name="Cheng J.F."/>
            <person name="Bruce D."/>
            <person name="Goodwin L."/>
            <person name="Pitluck S."/>
            <person name="Liolios K."/>
            <person name="Ivanova N."/>
            <person name="Mikhailova N."/>
            <person name="Pati A."/>
            <person name="Chen A."/>
            <person name="Palaniappan K."/>
            <person name="Land M."/>
            <person name="Hauser L."/>
            <person name="Chang Y.J."/>
            <person name="Jeffries C.D."/>
            <person name="Rohde M."/>
            <person name="Spring S."/>
            <person name="Goker M."/>
            <person name="Wirth R."/>
            <person name="Woyke T."/>
            <person name="Bristow J."/>
            <person name="Eisen J.A."/>
            <person name="Markowitz V."/>
            <person name="Hugenholtz P."/>
            <person name="Klenk H.P."/>
            <person name="Kyrpides N.C."/>
        </authorList>
    </citation>
    <scope>NUCLEOTIDE SEQUENCE [LARGE SCALE GENOMIC DNA]</scope>
    <source>
        <strain evidence="3">DSM 14429 / JCM 11212 / NBRC 100878 / IC-017</strain>
    </source>
</reference>
<gene>
    <name evidence="2" type="ordered locus">Vdis_1409</name>
</gene>
<dbReference type="GeneID" id="9752343"/>
<dbReference type="Pfam" id="PF12706">
    <property type="entry name" value="Lactamase_B_2"/>
    <property type="match status" value="1"/>
</dbReference>
<organism evidence="2 3">
    <name type="scientific">Vulcanisaeta distributa (strain DSM 14429 / JCM 11212 / NBRC 100878 / IC-017)</name>
    <dbReference type="NCBI Taxonomy" id="572478"/>
    <lineage>
        <taxon>Archaea</taxon>
        <taxon>Thermoproteota</taxon>
        <taxon>Thermoprotei</taxon>
        <taxon>Thermoproteales</taxon>
        <taxon>Thermoproteaceae</taxon>
        <taxon>Vulcanisaeta</taxon>
    </lineage>
</organism>
<sequence>MKVIPLGTGGWVSNPLLGNVSLLVEVGNSRILIDAGEGAYRALRMCGFDVNDLDLVLITHRHGDHVMGLSTLALFARSKGVMLKVYGPRDVDLQRLFDALGIPQYLSAIEFHPIDPSPEPLTVLITHDYRITAVLADHTVQTLAYRIDATDGSCITYSSDTRPTKNIVNLAKGCTLLIHEASGNPGTEEASHLHGHSTTSESIQIAREAGVKYLMPIHYYVEPPILSNVGNDVGIIIPLPCTPLDVQKLK</sequence>
<evidence type="ECO:0000313" key="2">
    <source>
        <dbReference type="EMBL" id="ADN50795.1"/>
    </source>
</evidence>
<dbReference type="Gene3D" id="3.60.15.10">
    <property type="entry name" value="Ribonuclease Z/Hydroxyacylglutathione hydrolase-like"/>
    <property type="match status" value="1"/>
</dbReference>
<accession>E1QSK2</accession>
<dbReference type="InterPro" id="IPR036866">
    <property type="entry name" value="RibonucZ/Hydroxyglut_hydro"/>
</dbReference>
<dbReference type="OrthoDB" id="73420at2157"/>
<dbReference type="SMART" id="SM00849">
    <property type="entry name" value="Lactamase_B"/>
    <property type="match status" value="1"/>
</dbReference>
<dbReference type="InterPro" id="IPR001279">
    <property type="entry name" value="Metallo-B-lactamas"/>
</dbReference>
<dbReference type="Proteomes" id="UP000006681">
    <property type="component" value="Chromosome"/>
</dbReference>
<dbReference type="STRING" id="572478.Vdis_1409"/>
<evidence type="ECO:0000259" key="1">
    <source>
        <dbReference type="SMART" id="SM00849"/>
    </source>
</evidence>
<feature type="domain" description="Metallo-beta-lactamase" evidence="1">
    <location>
        <begin position="18"/>
        <end position="218"/>
    </location>
</feature>
<name>E1QSK2_VULDI</name>
<dbReference type="AlphaFoldDB" id="E1QSK2"/>
<proteinExistence type="predicted"/>